<organism evidence="1 2">
    <name type="scientific">Dermacentor silvarum</name>
    <name type="common">Tick</name>
    <dbReference type="NCBI Taxonomy" id="543639"/>
    <lineage>
        <taxon>Eukaryota</taxon>
        <taxon>Metazoa</taxon>
        <taxon>Ecdysozoa</taxon>
        <taxon>Arthropoda</taxon>
        <taxon>Chelicerata</taxon>
        <taxon>Arachnida</taxon>
        <taxon>Acari</taxon>
        <taxon>Parasitiformes</taxon>
        <taxon>Ixodida</taxon>
        <taxon>Ixodoidea</taxon>
        <taxon>Ixodidae</taxon>
        <taxon>Rhipicephalinae</taxon>
        <taxon>Dermacentor</taxon>
    </lineage>
</organism>
<comment type="caution">
    <text evidence="1">The sequence shown here is derived from an EMBL/GenBank/DDBJ whole genome shotgun (WGS) entry which is preliminary data.</text>
</comment>
<name>A0ACB8DXE8_DERSI</name>
<gene>
    <name evidence="1" type="ORF">HPB49_007784</name>
</gene>
<reference evidence="1" key="1">
    <citation type="submission" date="2020-05" db="EMBL/GenBank/DDBJ databases">
        <title>Large-scale comparative analyses of tick genomes elucidate their genetic diversity and vector capacities.</title>
        <authorList>
            <person name="Jia N."/>
            <person name="Wang J."/>
            <person name="Shi W."/>
            <person name="Du L."/>
            <person name="Sun Y."/>
            <person name="Zhan W."/>
            <person name="Jiang J."/>
            <person name="Wang Q."/>
            <person name="Zhang B."/>
            <person name="Ji P."/>
            <person name="Sakyi L.B."/>
            <person name="Cui X."/>
            <person name="Yuan T."/>
            <person name="Jiang B."/>
            <person name="Yang W."/>
            <person name="Lam T.T.-Y."/>
            <person name="Chang Q."/>
            <person name="Ding S."/>
            <person name="Wang X."/>
            <person name="Zhu J."/>
            <person name="Ruan X."/>
            <person name="Zhao L."/>
            <person name="Wei J."/>
            <person name="Que T."/>
            <person name="Du C."/>
            <person name="Cheng J."/>
            <person name="Dai P."/>
            <person name="Han X."/>
            <person name="Huang E."/>
            <person name="Gao Y."/>
            <person name="Liu J."/>
            <person name="Shao H."/>
            <person name="Ye R."/>
            <person name="Li L."/>
            <person name="Wei W."/>
            <person name="Wang X."/>
            <person name="Wang C."/>
            <person name="Yang T."/>
            <person name="Huo Q."/>
            <person name="Li W."/>
            <person name="Guo W."/>
            <person name="Chen H."/>
            <person name="Zhou L."/>
            <person name="Ni X."/>
            <person name="Tian J."/>
            <person name="Zhou Y."/>
            <person name="Sheng Y."/>
            <person name="Liu T."/>
            <person name="Pan Y."/>
            <person name="Xia L."/>
            <person name="Li J."/>
            <person name="Zhao F."/>
            <person name="Cao W."/>
        </authorList>
    </citation>
    <scope>NUCLEOTIDE SEQUENCE</scope>
    <source>
        <strain evidence="1">Dsil-2018</strain>
    </source>
</reference>
<sequence>MSSKKTWHLLRHLLDPGTSKSSAQKQLPQLLHNYPGTDADLLEELADRYVGLAPPNTPPPPLPPYNGDPNPTLDADFTEAEMESTISALEAAMGEATQVSSLPLPPMQYVGLYTDENVQRGRAPSPPRPLHEGYSMFGAPFHGDEPVIRPLESQGIRRLYPQNYEHKKELKKLNHSLLVNFLDMVDILIRCPDTSKRLEKKDDMSLLFIHMHHLINEYRPHQARETLRVLLDMQRRQRLDTAHRFHKHLDKRLGLNFASAYEPSKLEDANAVRKHKWHHDGTNEAAGTKPCNFGDLNRD</sequence>
<accession>A0ACB8DXE8</accession>
<protein>
    <submittedName>
        <fullName evidence="1">Uncharacterized protein</fullName>
    </submittedName>
</protein>
<evidence type="ECO:0000313" key="2">
    <source>
        <dbReference type="Proteomes" id="UP000821865"/>
    </source>
</evidence>
<dbReference type="Proteomes" id="UP000821865">
    <property type="component" value="Chromosome 1"/>
</dbReference>
<dbReference type="EMBL" id="CM023470">
    <property type="protein sequence ID" value="KAH7979021.1"/>
    <property type="molecule type" value="Genomic_DNA"/>
</dbReference>
<keyword evidence="2" id="KW-1185">Reference proteome</keyword>
<evidence type="ECO:0000313" key="1">
    <source>
        <dbReference type="EMBL" id="KAH7979021.1"/>
    </source>
</evidence>
<proteinExistence type="predicted"/>